<evidence type="ECO:0000313" key="4">
    <source>
        <dbReference type="Proteomes" id="UP001610861"/>
    </source>
</evidence>
<comment type="caution">
    <text evidence="3">The sequence shown here is derived from an EMBL/GenBank/DDBJ whole genome shotgun (WGS) entry which is preliminary data.</text>
</comment>
<accession>A0ABW7Q7F5</accession>
<dbReference type="RefSeq" id="WP_396640727.1">
    <property type="nucleotide sequence ID" value="NZ_JBIQWL010000003.1"/>
</dbReference>
<dbReference type="Proteomes" id="UP001610861">
    <property type="component" value="Unassembled WGS sequence"/>
</dbReference>
<proteinExistence type="predicted"/>
<keyword evidence="1" id="KW-0472">Membrane</keyword>
<keyword evidence="1" id="KW-0812">Transmembrane</keyword>
<organism evidence="3 4">
    <name type="scientific">Microbacterium alkaliflavum</name>
    <dbReference type="NCBI Taxonomy" id="3248839"/>
    <lineage>
        <taxon>Bacteria</taxon>
        <taxon>Bacillati</taxon>
        <taxon>Actinomycetota</taxon>
        <taxon>Actinomycetes</taxon>
        <taxon>Micrococcales</taxon>
        <taxon>Microbacteriaceae</taxon>
        <taxon>Microbacterium</taxon>
    </lineage>
</organism>
<keyword evidence="4" id="KW-1185">Reference proteome</keyword>
<reference evidence="3 4" key="1">
    <citation type="submission" date="2024-09" db="EMBL/GenBank/DDBJ databases">
        <authorList>
            <person name="Pan X."/>
        </authorList>
    </citation>
    <scope>NUCLEOTIDE SEQUENCE [LARGE SCALE GENOMIC DNA]</scope>
    <source>
        <strain evidence="3 4">B2969</strain>
    </source>
</reference>
<feature type="domain" description="Protein-glutamine gamma-glutamyltransferase-like C-terminal" evidence="2">
    <location>
        <begin position="140"/>
        <end position="207"/>
    </location>
</feature>
<gene>
    <name evidence="3" type="ORF">ACH3VR_10455</name>
</gene>
<dbReference type="Pfam" id="PF13559">
    <property type="entry name" value="DUF4129"/>
    <property type="match status" value="1"/>
</dbReference>
<feature type="transmembrane region" description="Helical" evidence="1">
    <location>
        <begin position="69"/>
        <end position="92"/>
    </location>
</feature>
<dbReference type="EMBL" id="JBIQWL010000003">
    <property type="protein sequence ID" value="MFH8250775.1"/>
    <property type="molecule type" value="Genomic_DNA"/>
</dbReference>
<evidence type="ECO:0000259" key="2">
    <source>
        <dbReference type="Pfam" id="PF13559"/>
    </source>
</evidence>
<evidence type="ECO:0000256" key="1">
    <source>
        <dbReference type="SAM" id="Phobius"/>
    </source>
</evidence>
<keyword evidence="1" id="KW-1133">Transmembrane helix</keyword>
<protein>
    <submittedName>
        <fullName evidence="3">DUF4129 domain-containing protein</fullName>
    </submittedName>
</protein>
<evidence type="ECO:0000313" key="3">
    <source>
        <dbReference type="EMBL" id="MFH8250775.1"/>
    </source>
</evidence>
<dbReference type="InterPro" id="IPR025403">
    <property type="entry name" value="TgpA-like_C"/>
</dbReference>
<sequence>MVVTPALLARLADSVPPLTPDGEEARRWAEEELSKPVYAEAQPTLFDRVSRAVGDFFAQLFSTQLDGGWASTFAVVAAVVVVLLIVAAFLVWGVPRATHRSRVAVAELFGESDVRPAAELRAAAEAHAARGEWDEAIVLRFRALARGLAERGVVETPPGATVHGFARQAARAFPGSGAELEAAAVAFDDVRYLRRPGTAELYRRVAAVDAAVAASRPLLAEVR</sequence>
<name>A0ABW7Q7F5_9MICO</name>